<feature type="region of interest" description="Disordered" evidence="1">
    <location>
        <begin position="80"/>
        <end position="100"/>
    </location>
</feature>
<dbReference type="RefSeq" id="WP_265688502.1">
    <property type="nucleotide sequence ID" value="NZ_JAKRRX010000105.1"/>
</dbReference>
<evidence type="ECO:0000259" key="2">
    <source>
        <dbReference type="Pfam" id="PF01764"/>
    </source>
</evidence>
<gene>
    <name evidence="3" type="ORF">MD483_15875</name>
</gene>
<evidence type="ECO:0000313" key="3">
    <source>
        <dbReference type="EMBL" id="MCW8335299.1"/>
    </source>
</evidence>
<dbReference type="InterPro" id="IPR051218">
    <property type="entry name" value="Sec_MonoDiacylglyc_Lipase"/>
</dbReference>
<accession>A0A9X3CG86</accession>
<dbReference type="InterPro" id="IPR029058">
    <property type="entry name" value="AB_hydrolase_fold"/>
</dbReference>
<dbReference type="SUPFAM" id="SSF53474">
    <property type="entry name" value="alpha/beta-Hydrolases"/>
    <property type="match status" value="1"/>
</dbReference>
<comment type="caution">
    <text evidence="3">The sequence shown here is derived from an EMBL/GenBank/DDBJ whole genome shotgun (WGS) entry which is preliminary data.</text>
</comment>
<evidence type="ECO:0000313" key="4">
    <source>
        <dbReference type="Proteomes" id="UP001155586"/>
    </source>
</evidence>
<dbReference type="AlphaFoldDB" id="A0A9X3CG86"/>
<feature type="domain" description="Fungal lipase-type" evidence="2">
    <location>
        <begin position="321"/>
        <end position="432"/>
    </location>
</feature>
<sequence>MDSFNYCVQCNPEDKWLELEFRSERDEPIDGLIVTITSRITPSCTYTQTTRSGKVLFRNIAAGEWRASVSQASLLTEVEKYPSRDEQQGSPVKKRAITEHDAEDNKAKQYRYTTIGDFWDEAPQDEFLQEHHKGVDINASAEKAGFRLSHNQTYVFEIKALRSYMPMIVDTNDFNLVNSYTFALLSKLAYATDELSVDDGKSADTNGSIDTVITQLKERKVPTNCSDLAVKWVVKEIPYSQSLKYRYYADDAVGAEGYILSNDDIAIIGIRGTEPYFEDRNRTEDSQLLKIVKAASGILVQVVDKLGNIIRSPGMQDLIKTDLDSAQISPPEFGGTYVHRGFYQYTMAFRNAVGDKLKQHKNKNIYVCGHSLGGAGALLLSALIKDLYSPATLRLYTFGMPRTGTRSFVQRYRDILHYRHVNNHDLIPQIPMTWANTDITEGLELSDIFGSVVSLAKKMITDNDDDNYLHHGSLSQLITYSNSKQVLLSPRQTQVTMLDIAKMAKNDSVALVDSLVDASITDHGMEFYIPNLLTQLQALSTESLYSNYQGSIAYLSNSINNEQRRYLEIKNSLAKALGTPYSPVNQAYITRLKQELSVSEELLDNQHQVKQELTSIMNSPERLPLSLLLLSNQSLPKEIKEQLK</sequence>
<keyword evidence="4" id="KW-1185">Reference proteome</keyword>
<dbReference type="CDD" id="cd00519">
    <property type="entry name" value="Lipase_3"/>
    <property type="match status" value="1"/>
</dbReference>
<dbReference type="Pfam" id="PF01764">
    <property type="entry name" value="Lipase_3"/>
    <property type="match status" value="1"/>
</dbReference>
<proteinExistence type="predicted"/>
<dbReference type="PANTHER" id="PTHR45856:SF24">
    <property type="entry name" value="FUNGAL LIPASE-LIKE DOMAIN-CONTAINING PROTEIN"/>
    <property type="match status" value="1"/>
</dbReference>
<dbReference type="PANTHER" id="PTHR45856">
    <property type="entry name" value="ALPHA/BETA-HYDROLASES SUPERFAMILY PROTEIN"/>
    <property type="match status" value="1"/>
</dbReference>
<name>A0A9X3CG86_9VIBR</name>
<reference evidence="3" key="1">
    <citation type="submission" date="2022-02" db="EMBL/GenBank/DDBJ databases">
        <title>Vibrio sp. nov., a new bacterium isolated from Bohai sea, China.</title>
        <authorList>
            <person name="Yuan Y."/>
        </authorList>
    </citation>
    <scope>NUCLEOTIDE SEQUENCE</scope>
    <source>
        <strain evidence="3">DBSS07</strain>
    </source>
</reference>
<dbReference type="Gene3D" id="3.40.50.1820">
    <property type="entry name" value="alpha/beta hydrolase"/>
    <property type="match status" value="1"/>
</dbReference>
<dbReference type="Proteomes" id="UP001155586">
    <property type="component" value="Unassembled WGS sequence"/>
</dbReference>
<protein>
    <submittedName>
        <fullName evidence="3">Lipase</fullName>
    </submittedName>
</protein>
<evidence type="ECO:0000256" key="1">
    <source>
        <dbReference type="SAM" id="MobiDB-lite"/>
    </source>
</evidence>
<organism evidence="3 4">
    <name type="scientific">Vibrio paucivorans</name>
    <dbReference type="NCBI Taxonomy" id="2829489"/>
    <lineage>
        <taxon>Bacteria</taxon>
        <taxon>Pseudomonadati</taxon>
        <taxon>Pseudomonadota</taxon>
        <taxon>Gammaproteobacteria</taxon>
        <taxon>Vibrionales</taxon>
        <taxon>Vibrionaceae</taxon>
        <taxon>Vibrio</taxon>
    </lineage>
</organism>
<dbReference type="InterPro" id="IPR002921">
    <property type="entry name" value="Fungal_lipase-type"/>
</dbReference>
<dbReference type="GO" id="GO:0006629">
    <property type="term" value="P:lipid metabolic process"/>
    <property type="evidence" value="ECO:0007669"/>
    <property type="project" value="InterPro"/>
</dbReference>
<dbReference type="EMBL" id="JAKRRX010000105">
    <property type="protein sequence ID" value="MCW8335299.1"/>
    <property type="molecule type" value="Genomic_DNA"/>
</dbReference>